<evidence type="ECO:0000313" key="1">
    <source>
        <dbReference type="EMBL" id="KIP60918.1"/>
    </source>
</evidence>
<proteinExistence type="predicted"/>
<evidence type="ECO:0000313" key="2">
    <source>
        <dbReference type="Proteomes" id="UP000032046"/>
    </source>
</evidence>
<keyword evidence="2" id="KW-1185">Reference proteome</keyword>
<gene>
    <name evidence="1" type="ORF">ST44_10110</name>
</gene>
<reference evidence="1 2" key="1">
    <citation type="submission" date="2015-01" db="EMBL/GenBank/DDBJ databases">
        <title>Comparative genomics of non-oral Prevotella species.</title>
        <authorList>
            <person name="Accetto T."/>
            <person name="Nograsek B."/>
            <person name="Avgustin G."/>
        </authorList>
    </citation>
    <scope>NUCLEOTIDE SEQUENCE [LARGE SCALE GENOMIC DNA]</scope>
    <source>
        <strain evidence="1 2">P5-119</strain>
    </source>
</reference>
<dbReference type="EMBL" id="JXQK01000074">
    <property type="protein sequence ID" value="KIP60918.1"/>
    <property type="molecule type" value="Genomic_DNA"/>
</dbReference>
<name>A0A0D0IUH4_9BACT</name>
<organism evidence="1 2">
    <name type="scientific">Prevotella pectinovora</name>
    <dbReference type="NCBI Taxonomy" id="1602169"/>
    <lineage>
        <taxon>Bacteria</taxon>
        <taxon>Pseudomonadati</taxon>
        <taxon>Bacteroidota</taxon>
        <taxon>Bacteroidia</taxon>
        <taxon>Bacteroidales</taxon>
        <taxon>Prevotellaceae</taxon>
        <taxon>Prevotella</taxon>
    </lineage>
</organism>
<protein>
    <submittedName>
        <fullName evidence="1">Uncharacterized protein</fullName>
    </submittedName>
</protein>
<dbReference type="Proteomes" id="UP000032046">
    <property type="component" value="Unassembled WGS sequence"/>
</dbReference>
<dbReference type="STRING" id="1602171.ST44_10110"/>
<accession>A0A0D0IUH4</accession>
<comment type="caution">
    <text evidence="1">The sequence shown here is derived from an EMBL/GenBank/DDBJ whole genome shotgun (WGS) entry which is preliminary data.</text>
</comment>
<sequence>MVCGFFISNRPSGRWGGVSFTIQKSRQDKIYCIRKPFTKFAKSEKQLLYSENNTIPSNPIKSSTYSTYSL</sequence>
<dbReference type="AlphaFoldDB" id="A0A0D0IUH4"/>